<evidence type="ECO:0000256" key="1">
    <source>
        <dbReference type="ARBA" id="ARBA00007532"/>
    </source>
</evidence>
<dbReference type="KEGG" id="bbp:BBPR_1513"/>
<dbReference type="HOGENOM" id="CLU_016755_1_2_11"/>
<dbReference type="EMBL" id="CP001840">
    <property type="protein sequence ID" value="ADP36542.1"/>
    <property type="molecule type" value="Genomic_DNA"/>
</dbReference>
<dbReference type="RefSeq" id="WP_013390209.1">
    <property type="nucleotide sequence ID" value="NC_014638.1"/>
</dbReference>
<feature type="binding site" evidence="9">
    <location>
        <position position="327"/>
    </location>
    <ligand>
        <name>FAD</name>
        <dbReference type="ChEBI" id="CHEBI:57692"/>
    </ligand>
</feature>
<dbReference type="Proteomes" id="UP000002312">
    <property type="component" value="Chromosome"/>
</dbReference>
<dbReference type="PANTHER" id="PTHR43014:SF4">
    <property type="entry name" value="PYRIDINE NUCLEOTIDE-DISULFIDE OXIDOREDUCTASE RCLA-RELATED"/>
    <property type="match status" value="1"/>
</dbReference>
<dbReference type="GO" id="GO:0016152">
    <property type="term" value="F:mercury (II) reductase (NADP+) activity"/>
    <property type="evidence" value="ECO:0007669"/>
    <property type="project" value="UniProtKB-EC"/>
</dbReference>
<evidence type="ECO:0000256" key="10">
    <source>
        <dbReference type="PIRSR" id="PIRSR000350-4"/>
    </source>
</evidence>
<dbReference type="SUPFAM" id="SSF55424">
    <property type="entry name" value="FAD/NAD-linked reductases, dimerisation (C-terminal) domain"/>
    <property type="match status" value="1"/>
</dbReference>
<comment type="similarity">
    <text evidence="1 11">Belongs to the class-I pyridine nucleotide-disulfide oxidoreductase family.</text>
</comment>
<dbReference type="InterPro" id="IPR001100">
    <property type="entry name" value="Pyr_nuc-diS_OxRdtase"/>
</dbReference>
<sequence>MTSTSSTDVPSAISANALIIGFGKGGKTLAAKLASTGRTVVVAEASADMYGGTCINIGCLPSKSLILSADRARREGANRTAETREAAFEAAIREKRRVTAMLRDRNYHKLADQGNITVITGRARFTGAHSAEITTADGPVAVAADMMFINTGATPHIPDIPGIRTTPGVYTSTGLMDVDELPQRLVIIGAGFIGLEFASMFADFGTAVTVLQHSDEFLPREDEDVAAAIRAQLESQGVRFLFGADTKAITSADDGIRLSVSMRGTSDVGSEARLCLSTDAVLVATGRTPNVEGLNLEAAGVELTERGAVKVDDLLRTTADGIWALGDVNGGPQHTYISLDDYRVVWSQLNGSARPYTLSDRRNVPSSTFLHTPYSRVGLNEREAKAAGLDYVVKRLPVATVPKAQVMRRPEGMMKALVENGTDRILGAMLLAAESHEVINIVKLAMDLDAPASTLRDMMFTHPTMAEALNDLFA</sequence>
<evidence type="ECO:0000256" key="4">
    <source>
        <dbReference type="ARBA" id="ARBA00022857"/>
    </source>
</evidence>
<dbReference type="InterPro" id="IPR016156">
    <property type="entry name" value="FAD/NAD-linked_Rdtase_dimer_sf"/>
</dbReference>
<dbReference type="Pfam" id="PF02852">
    <property type="entry name" value="Pyr_redox_dim"/>
    <property type="match status" value="1"/>
</dbReference>
<keyword evidence="5 11" id="KW-0560">Oxidoreductase</keyword>
<dbReference type="SUPFAM" id="SSF51905">
    <property type="entry name" value="FAD/NAD(P)-binding domain"/>
    <property type="match status" value="1"/>
</dbReference>
<feature type="domain" description="FAD/NAD(P)-binding" evidence="13">
    <location>
        <begin position="18"/>
        <end position="337"/>
    </location>
</feature>
<dbReference type="PRINTS" id="PR00411">
    <property type="entry name" value="PNDRDTASEI"/>
</dbReference>
<evidence type="ECO:0000256" key="5">
    <source>
        <dbReference type="ARBA" id="ARBA00023002"/>
    </source>
</evidence>
<dbReference type="PROSITE" id="PS00076">
    <property type="entry name" value="PYRIDINE_REDOX_1"/>
    <property type="match status" value="1"/>
</dbReference>
<dbReference type="Pfam" id="PF07992">
    <property type="entry name" value="Pyr_redox_2"/>
    <property type="match status" value="1"/>
</dbReference>
<evidence type="ECO:0000256" key="8">
    <source>
        <dbReference type="PIRSR" id="PIRSR000350-2"/>
    </source>
</evidence>
<dbReference type="EC" id="1.16.1.1" evidence="14"/>
<evidence type="ECO:0000256" key="3">
    <source>
        <dbReference type="ARBA" id="ARBA00022827"/>
    </source>
</evidence>
<evidence type="ECO:0000259" key="13">
    <source>
        <dbReference type="Pfam" id="PF07992"/>
    </source>
</evidence>
<evidence type="ECO:0000256" key="7">
    <source>
        <dbReference type="ARBA" id="ARBA00023284"/>
    </source>
</evidence>
<evidence type="ECO:0000256" key="2">
    <source>
        <dbReference type="ARBA" id="ARBA00022630"/>
    </source>
</evidence>
<dbReference type="PATRIC" id="fig|702459.3.peg.1566"/>
<dbReference type="InterPro" id="IPR012999">
    <property type="entry name" value="Pyr_OxRdtase_I_AS"/>
</dbReference>
<evidence type="ECO:0000313" key="14">
    <source>
        <dbReference type="EMBL" id="ADP36542.1"/>
    </source>
</evidence>
<reference evidence="14 15" key="1">
    <citation type="journal article" date="2010" name="Proc. Natl. Acad. Sci. U.S.A.">
        <title>Genome analysis of Bifidobacterium bifidum PRL2010 reveals metabolic pathways for host-derived glycan foraging.</title>
        <authorList>
            <person name="Turroni F."/>
            <person name="Bottacini F."/>
            <person name="Foroni E."/>
            <person name="Mulder I."/>
            <person name="Kim J.H."/>
            <person name="Zomer A."/>
            <person name="Sanchez B."/>
            <person name="Bidossi A."/>
            <person name="Ferrarini A."/>
            <person name="Giubellini V."/>
            <person name="Delledonne M."/>
            <person name="Henrissat B."/>
            <person name="Coutinho P."/>
            <person name="Oggioni M."/>
            <person name="Fitzgerald G.F."/>
            <person name="Mills D."/>
            <person name="Margolles A."/>
            <person name="Kelly D."/>
            <person name="van Sinderen D."/>
            <person name="Ventura M."/>
        </authorList>
    </citation>
    <scope>NUCLEOTIDE SEQUENCE [LARGE SCALE GENOMIC DNA]</scope>
    <source>
        <strain evidence="14 15">PRL2010</strain>
    </source>
</reference>
<dbReference type="InterPro" id="IPR004099">
    <property type="entry name" value="Pyr_nucl-diS_OxRdtase_dimer"/>
</dbReference>
<organism evidence="14 15">
    <name type="scientific">Bifidobacterium bifidum (strain PRL2010)</name>
    <dbReference type="NCBI Taxonomy" id="702459"/>
    <lineage>
        <taxon>Bacteria</taxon>
        <taxon>Bacillati</taxon>
        <taxon>Actinomycetota</taxon>
        <taxon>Actinomycetes</taxon>
        <taxon>Bifidobacteriales</taxon>
        <taxon>Bifidobacteriaceae</taxon>
        <taxon>Bifidobacterium</taxon>
    </lineage>
</organism>
<keyword evidence="2 11" id="KW-0285">Flavoprotein</keyword>
<evidence type="ECO:0000256" key="9">
    <source>
        <dbReference type="PIRSR" id="PIRSR000350-3"/>
    </source>
</evidence>
<dbReference type="PRINTS" id="PR00368">
    <property type="entry name" value="FADPNR"/>
</dbReference>
<keyword evidence="6" id="KW-1015">Disulfide bond</keyword>
<name>A0A0H3EBI6_BIFBP</name>
<proteinExistence type="inferred from homology"/>
<evidence type="ECO:0000256" key="6">
    <source>
        <dbReference type="ARBA" id="ARBA00023157"/>
    </source>
</evidence>
<dbReference type="eggNOG" id="COG1249">
    <property type="taxonomic scope" value="Bacteria"/>
</dbReference>
<feature type="active site" description="Proton acceptor" evidence="8">
    <location>
        <position position="462"/>
    </location>
</feature>
<keyword evidence="7 11" id="KW-0676">Redox-active center</keyword>
<protein>
    <submittedName>
        <fullName evidence="14">Pyridine nucleotide-disulfide oxidoreductase family protein</fullName>
        <ecNumber evidence="14">1.16.1.1</ecNumber>
    </submittedName>
</protein>
<gene>
    <name evidence="14" type="ordered locus">BBPR_1513</name>
</gene>
<dbReference type="OrthoDB" id="9800167at2"/>
<dbReference type="PIRSF" id="PIRSF000350">
    <property type="entry name" value="Mercury_reductase_MerA"/>
    <property type="match status" value="1"/>
</dbReference>
<accession>A0A0H3EBI6</accession>
<dbReference type="InterPro" id="IPR023753">
    <property type="entry name" value="FAD/NAD-binding_dom"/>
</dbReference>
<dbReference type="PANTHER" id="PTHR43014">
    <property type="entry name" value="MERCURIC REDUCTASE"/>
    <property type="match status" value="1"/>
</dbReference>
<dbReference type="Gene3D" id="3.50.50.60">
    <property type="entry name" value="FAD/NAD(P)-binding domain"/>
    <property type="match status" value="2"/>
</dbReference>
<dbReference type="AlphaFoldDB" id="A0A0H3EBI6"/>
<dbReference type="Gene3D" id="3.30.390.30">
    <property type="match status" value="1"/>
</dbReference>
<evidence type="ECO:0000256" key="11">
    <source>
        <dbReference type="RuleBase" id="RU003691"/>
    </source>
</evidence>
<dbReference type="FunFam" id="3.30.390.30:FF:000001">
    <property type="entry name" value="Dihydrolipoyl dehydrogenase"/>
    <property type="match status" value="1"/>
</dbReference>
<keyword evidence="9" id="KW-0520">NAD</keyword>
<feature type="binding site" evidence="9">
    <location>
        <begin position="189"/>
        <end position="196"/>
    </location>
    <ligand>
        <name>NAD(+)</name>
        <dbReference type="ChEBI" id="CHEBI:57540"/>
    </ligand>
</feature>
<feature type="binding site" evidence="9">
    <location>
        <position position="286"/>
    </location>
    <ligand>
        <name>NAD(+)</name>
        <dbReference type="ChEBI" id="CHEBI:57540"/>
    </ligand>
</feature>
<evidence type="ECO:0000313" key="15">
    <source>
        <dbReference type="Proteomes" id="UP000002312"/>
    </source>
</evidence>
<dbReference type="InterPro" id="IPR036188">
    <property type="entry name" value="FAD/NAD-bd_sf"/>
</dbReference>
<dbReference type="GO" id="GO:0016668">
    <property type="term" value="F:oxidoreductase activity, acting on a sulfur group of donors, NAD(P) as acceptor"/>
    <property type="evidence" value="ECO:0007669"/>
    <property type="project" value="InterPro"/>
</dbReference>
<feature type="disulfide bond" description="Redox-active" evidence="10">
    <location>
        <begin position="54"/>
        <end position="59"/>
    </location>
</feature>
<dbReference type="GO" id="GO:0003955">
    <property type="term" value="F:NAD(P)H dehydrogenase (quinone) activity"/>
    <property type="evidence" value="ECO:0007669"/>
    <property type="project" value="TreeGrafter"/>
</dbReference>
<keyword evidence="3 9" id="KW-0274">FAD</keyword>
<evidence type="ECO:0000259" key="12">
    <source>
        <dbReference type="Pfam" id="PF02852"/>
    </source>
</evidence>
<comment type="cofactor">
    <cofactor evidence="9">
        <name>FAD</name>
        <dbReference type="ChEBI" id="CHEBI:57692"/>
    </cofactor>
    <text evidence="9">Binds 1 FAD per subunit.</text>
</comment>
<feature type="domain" description="Pyridine nucleotide-disulphide oxidoreductase dimerisation" evidence="12">
    <location>
        <begin position="364"/>
        <end position="471"/>
    </location>
</feature>
<dbReference type="GO" id="GO:0050660">
    <property type="term" value="F:flavin adenine dinucleotide binding"/>
    <property type="evidence" value="ECO:0007669"/>
    <property type="project" value="TreeGrafter"/>
</dbReference>
<feature type="binding site" evidence="9">
    <location>
        <position position="63"/>
    </location>
    <ligand>
        <name>FAD</name>
        <dbReference type="ChEBI" id="CHEBI:57692"/>
    </ligand>
</feature>
<keyword evidence="9" id="KW-0547">Nucleotide-binding</keyword>
<keyword evidence="4" id="KW-0521">NADP</keyword>